<keyword evidence="2" id="KW-1185">Reference proteome</keyword>
<proteinExistence type="predicted"/>
<accession>A0AAV4T3L6</accession>
<dbReference type="Proteomes" id="UP001054945">
    <property type="component" value="Unassembled WGS sequence"/>
</dbReference>
<sequence length="92" mass="10002">MSSGAQCPNHNSISSELHLLVIHVCQCLPNLLITRDTSTSWVTGGVVNCSSWKMLWTGCVLIINSTGLSEWVALSQSNGCREKILQPSCMHS</sequence>
<name>A0AAV4T3L6_CAEEX</name>
<dbReference type="AlphaFoldDB" id="A0AAV4T3L6"/>
<gene>
    <name evidence="1" type="ORF">CEXT_747981</name>
</gene>
<evidence type="ECO:0000313" key="2">
    <source>
        <dbReference type="Proteomes" id="UP001054945"/>
    </source>
</evidence>
<protein>
    <submittedName>
        <fullName evidence="1">Uncharacterized protein</fullName>
    </submittedName>
</protein>
<organism evidence="1 2">
    <name type="scientific">Caerostris extrusa</name>
    <name type="common">Bark spider</name>
    <name type="synonym">Caerostris bankana</name>
    <dbReference type="NCBI Taxonomy" id="172846"/>
    <lineage>
        <taxon>Eukaryota</taxon>
        <taxon>Metazoa</taxon>
        <taxon>Ecdysozoa</taxon>
        <taxon>Arthropoda</taxon>
        <taxon>Chelicerata</taxon>
        <taxon>Arachnida</taxon>
        <taxon>Araneae</taxon>
        <taxon>Araneomorphae</taxon>
        <taxon>Entelegynae</taxon>
        <taxon>Araneoidea</taxon>
        <taxon>Araneidae</taxon>
        <taxon>Caerostris</taxon>
    </lineage>
</organism>
<dbReference type="EMBL" id="BPLR01010699">
    <property type="protein sequence ID" value="GIY41243.1"/>
    <property type="molecule type" value="Genomic_DNA"/>
</dbReference>
<reference evidence="1 2" key="1">
    <citation type="submission" date="2021-06" db="EMBL/GenBank/DDBJ databases">
        <title>Caerostris extrusa draft genome.</title>
        <authorList>
            <person name="Kono N."/>
            <person name="Arakawa K."/>
        </authorList>
    </citation>
    <scope>NUCLEOTIDE SEQUENCE [LARGE SCALE GENOMIC DNA]</scope>
</reference>
<comment type="caution">
    <text evidence="1">The sequence shown here is derived from an EMBL/GenBank/DDBJ whole genome shotgun (WGS) entry which is preliminary data.</text>
</comment>
<evidence type="ECO:0000313" key="1">
    <source>
        <dbReference type="EMBL" id="GIY41243.1"/>
    </source>
</evidence>